<evidence type="ECO:0000313" key="3">
    <source>
        <dbReference type="Proteomes" id="UP001595698"/>
    </source>
</evidence>
<dbReference type="Proteomes" id="UP001595698">
    <property type="component" value="Unassembled WGS sequence"/>
</dbReference>
<feature type="compositionally biased region" description="Basic and acidic residues" evidence="1">
    <location>
        <begin position="171"/>
        <end position="180"/>
    </location>
</feature>
<gene>
    <name evidence="2" type="ORF">ACFOYY_33720</name>
</gene>
<protein>
    <submittedName>
        <fullName evidence="2">Uncharacterized protein</fullName>
    </submittedName>
</protein>
<reference evidence="3" key="1">
    <citation type="journal article" date="2019" name="Int. J. Syst. Evol. Microbiol.">
        <title>The Global Catalogue of Microorganisms (GCM) 10K type strain sequencing project: providing services to taxonomists for standard genome sequencing and annotation.</title>
        <authorList>
            <consortium name="The Broad Institute Genomics Platform"/>
            <consortium name="The Broad Institute Genome Sequencing Center for Infectious Disease"/>
            <person name="Wu L."/>
            <person name="Ma J."/>
        </authorList>
    </citation>
    <scope>NUCLEOTIDE SEQUENCE [LARGE SCALE GENOMIC DNA]</scope>
    <source>
        <strain evidence="3">TBRC 7912</strain>
    </source>
</reference>
<feature type="compositionally biased region" description="Low complexity" evidence="1">
    <location>
        <begin position="147"/>
        <end position="170"/>
    </location>
</feature>
<proteinExistence type="predicted"/>
<sequence length="448" mass="49944">MRTLDDLLEPLLGLDGRPAPFAGPLRDLLRDVVTRLDTHLDQRAAQVPTDLYLRGQDLIGRLRTVCRVPGRQVHRAVQAELDDAASPLRVPLWSALGDLAGRLIILLHRDGPRQREEADGDLVLGLVGVLLGLTHPAPHQESRREPPAAVEPAEPVESVEPTAPVAAPVEETGRRGPGDLTVRLRDEYDRLYQDSVVYLGEPDEAPETAEELWIGLHVACLRLPEAIARFQREHFARTFGGEPGEAVVPALPAIGFPGLGDPKGPGGDHWRSARTERMYDILVEMFAVAELDPGVYHGLDEMARDAQAPIRLDAETRRQYRERAWTRLRELDELQPGSDLEIRYLAWVDEVVSSFFPLPLPVPDSWWAERYRRSRALVLDAVRAAGGKADVLDGRPYDRALRGRLSGTQMIMPVEEADADRVLWTLRLPWEFGGSGEPGRVVHGVRRR</sequence>
<feature type="region of interest" description="Disordered" evidence="1">
    <location>
        <begin position="137"/>
        <end position="180"/>
    </location>
</feature>
<evidence type="ECO:0000256" key="1">
    <source>
        <dbReference type="SAM" id="MobiDB-lite"/>
    </source>
</evidence>
<evidence type="ECO:0000313" key="2">
    <source>
        <dbReference type="EMBL" id="MFC3985128.1"/>
    </source>
</evidence>
<comment type="caution">
    <text evidence="2">The sequence shown here is derived from an EMBL/GenBank/DDBJ whole genome shotgun (WGS) entry which is preliminary data.</text>
</comment>
<dbReference type="RefSeq" id="WP_352015747.1">
    <property type="nucleotide sequence ID" value="NZ_JBHSBC010000041.1"/>
</dbReference>
<keyword evidence="3" id="KW-1185">Reference proteome</keyword>
<dbReference type="EMBL" id="JBHSBC010000041">
    <property type="protein sequence ID" value="MFC3985128.1"/>
    <property type="molecule type" value="Genomic_DNA"/>
</dbReference>
<name>A0ABV8FCI2_9ACTN</name>
<organism evidence="2 3">
    <name type="scientific">Streptosporangium jomthongense</name>
    <dbReference type="NCBI Taxonomy" id="1193683"/>
    <lineage>
        <taxon>Bacteria</taxon>
        <taxon>Bacillati</taxon>
        <taxon>Actinomycetota</taxon>
        <taxon>Actinomycetes</taxon>
        <taxon>Streptosporangiales</taxon>
        <taxon>Streptosporangiaceae</taxon>
        <taxon>Streptosporangium</taxon>
    </lineage>
</organism>
<accession>A0ABV8FCI2</accession>